<dbReference type="InterPro" id="IPR036390">
    <property type="entry name" value="WH_DNA-bd_sf"/>
</dbReference>
<dbReference type="Gene3D" id="1.20.120.530">
    <property type="entry name" value="GntR ligand-binding domain-like"/>
    <property type="match status" value="1"/>
</dbReference>
<proteinExistence type="predicted"/>
<keyword evidence="1" id="KW-0805">Transcription regulation</keyword>
<dbReference type="InterPro" id="IPR036388">
    <property type="entry name" value="WH-like_DNA-bd_sf"/>
</dbReference>
<dbReference type="InterPro" id="IPR011711">
    <property type="entry name" value="GntR_C"/>
</dbReference>
<sequence length="255" mass="28844">MVTFKQTRKKGVVQDVIQQIENAIVRAELVEGAKLPPERELQGAFQASRTTIREALRVLEQKGLITIRKGKGGGSFVDPKSGLRFGENLDLMIRLGQVSLSQLFEFRSNIEVLAFESAIYKATAADIRHLREIYRKMEWAAENNGGDHQAFFEIEKKLHRTMAVLSGNPLYGLVLNTITASTWKVMRFLPNSETEMAAALADWHDILDAMAKGDIHKATTVIRAHHLNYRRVYETYLKEKNLCDRTLAQAMEDVG</sequence>
<evidence type="ECO:0000259" key="4">
    <source>
        <dbReference type="PROSITE" id="PS50949"/>
    </source>
</evidence>
<keyword evidence="2" id="KW-0238">DNA-binding</keyword>
<organism evidence="5 6">
    <name type="scientific">Desulfosarcina alkanivorans</name>
    <dbReference type="NCBI Taxonomy" id="571177"/>
    <lineage>
        <taxon>Bacteria</taxon>
        <taxon>Pseudomonadati</taxon>
        <taxon>Thermodesulfobacteriota</taxon>
        <taxon>Desulfobacteria</taxon>
        <taxon>Desulfobacterales</taxon>
        <taxon>Desulfosarcinaceae</taxon>
        <taxon>Desulfosarcina</taxon>
    </lineage>
</organism>
<dbReference type="SUPFAM" id="SSF48008">
    <property type="entry name" value="GntR ligand-binding domain-like"/>
    <property type="match status" value="1"/>
</dbReference>
<dbReference type="PROSITE" id="PS50949">
    <property type="entry name" value="HTH_GNTR"/>
    <property type="match status" value="1"/>
</dbReference>
<protein>
    <submittedName>
        <fullName evidence="5">GntR family transcriptional regulator</fullName>
    </submittedName>
</protein>
<dbReference type="EMBL" id="AP021874">
    <property type="protein sequence ID" value="BBO72003.1"/>
    <property type="molecule type" value="Genomic_DNA"/>
</dbReference>
<dbReference type="Proteomes" id="UP000427906">
    <property type="component" value="Chromosome"/>
</dbReference>
<dbReference type="AlphaFoldDB" id="A0A5K7YVG7"/>
<evidence type="ECO:0000256" key="1">
    <source>
        <dbReference type="ARBA" id="ARBA00023015"/>
    </source>
</evidence>
<dbReference type="PANTHER" id="PTHR43537:SF49">
    <property type="entry name" value="TRANSCRIPTIONAL REGULATORY PROTEIN"/>
    <property type="match status" value="1"/>
</dbReference>
<evidence type="ECO:0000256" key="2">
    <source>
        <dbReference type="ARBA" id="ARBA00023125"/>
    </source>
</evidence>
<dbReference type="Pfam" id="PF07729">
    <property type="entry name" value="FCD"/>
    <property type="match status" value="1"/>
</dbReference>
<dbReference type="CDD" id="cd07377">
    <property type="entry name" value="WHTH_GntR"/>
    <property type="match status" value="1"/>
</dbReference>
<evidence type="ECO:0000313" key="6">
    <source>
        <dbReference type="Proteomes" id="UP000427906"/>
    </source>
</evidence>
<gene>
    <name evidence="5" type="ORF">DSCA_59330</name>
</gene>
<accession>A0A5K7YVG7</accession>
<keyword evidence="3" id="KW-0804">Transcription</keyword>
<dbReference type="OrthoDB" id="5450856at2"/>
<dbReference type="SMART" id="SM00895">
    <property type="entry name" value="FCD"/>
    <property type="match status" value="1"/>
</dbReference>
<dbReference type="Gene3D" id="1.10.10.10">
    <property type="entry name" value="Winged helix-like DNA-binding domain superfamily/Winged helix DNA-binding domain"/>
    <property type="match status" value="1"/>
</dbReference>
<dbReference type="GO" id="GO:0003700">
    <property type="term" value="F:DNA-binding transcription factor activity"/>
    <property type="evidence" value="ECO:0007669"/>
    <property type="project" value="InterPro"/>
</dbReference>
<dbReference type="PANTHER" id="PTHR43537">
    <property type="entry name" value="TRANSCRIPTIONAL REGULATOR, GNTR FAMILY"/>
    <property type="match status" value="1"/>
</dbReference>
<dbReference type="GO" id="GO:0003677">
    <property type="term" value="F:DNA binding"/>
    <property type="evidence" value="ECO:0007669"/>
    <property type="project" value="UniProtKB-KW"/>
</dbReference>
<dbReference type="SUPFAM" id="SSF46785">
    <property type="entry name" value="Winged helix' DNA-binding domain"/>
    <property type="match status" value="1"/>
</dbReference>
<dbReference type="KEGG" id="dalk:DSCA_59330"/>
<feature type="domain" description="HTH gntR-type" evidence="4">
    <location>
        <begin position="10"/>
        <end position="80"/>
    </location>
</feature>
<dbReference type="RefSeq" id="WP_155319765.1">
    <property type="nucleotide sequence ID" value="NZ_AP021874.1"/>
</dbReference>
<dbReference type="InterPro" id="IPR000524">
    <property type="entry name" value="Tscrpt_reg_HTH_GntR"/>
</dbReference>
<dbReference type="PRINTS" id="PR00035">
    <property type="entry name" value="HTHGNTR"/>
</dbReference>
<evidence type="ECO:0000256" key="3">
    <source>
        <dbReference type="ARBA" id="ARBA00023163"/>
    </source>
</evidence>
<keyword evidence="6" id="KW-1185">Reference proteome</keyword>
<dbReference type="Pfam" id="PF00392">
    <property type="entry name" value="GntR"/>
    <property type="match status" value="1"/>
</dbReference>
<dbReference type="InterPro" id="IPR008920">
    <property type="entry name" value="TF_FadR/GntR_C"/>
</dbReference>
<name>A0A5K7YVG7_9BACT</name>
<reference evidence="5 6" key="1">
    <citation type="submission" date="2019-11" db="EMBL/GenBank/DDBJ databases">
        <title>Comparative genomics of hydrocarbon-degrading Desulfosarcina strains.</title>
        <authorList>
            <person name="Watanabe M."/>
            <person name="Kojima H."/>
            <person name="Fukui M."/>
        </authorList>
    </citation>
    <scope>NUCLEOTIDE SEQUENCE [LARGE SCALE GENOMIC DNA]</scope>
    <source>
        <strain evidence="5 6">PL12</strain>
    </source>
</reference>
<dbReference type="SMART" id="SM00345">
    <property type="entry name" value="HTH_GNTR"/>
    <property type="match status" value="1"/>
</dbReference>
<evidence type="ECO:0000313" key="5">
    <source>
        <dbReference type="EMBL" id="BBO72003.1"/>
    </source>
</evidence>